<evidence type="ECO:0000256" key="1">
    <source>
        <dbReference type="SAM" id="MobiDB-lite"/>
    </source>
</evidence>
<sequence>MARSSAVVRPTEYPKQVQEQVQEVQVKGEGSDDAQLREGLLIDGRAVLLVHPDDLLCVIGGKAQEDAHPNETDQVIKTGRAEEQVDQACTDQTPQSHHQIRAHAIEIPLGGHGIQAHTPEHQGGGKEGLVDDHPSVHCKDGAEHDPVECRIGKEGDDGTHLAHPVQSSREVEDQGKLSDHDQKEAHGIADNGPQQRGVACNEKGDDGSQTQPCCHPQVYVLEYGALTHCYILQK</sequence>
<comment type="caution">
    <text evidence="2">The sequence shown here is derived from an EMBL/GenBank/DDBJ whole genome shotgun (WGS) entry which is preliminary data.</text>
</comment>
<feature type="compositionally biased region" description="Basic and acidic residues" evidence="1">
    <location>
        <begin position="169"/>
        <end position="187"/>
    </location>
</feature>
<protein>
    <submittedName>
        <fullName evidence="2">Uncharacterized protein</fullName>
    </submittedName>
</protein>
<accession>A0A645B0E9</accession>
<proteinExistence type="predicted"/>
<gene>
    <name evidence="2" type="ORF">SDC9_105730</name>
</gene>
<organism evidence="2">
    <name type="scientific">bioreactor metagenome</name>
    <dbReference type="NCBI Taxonomy" id="1076179"/>
    <lineage>
        <taxon>unclassified sequences</taxon>
        <taxon>metagenomes</taxon>
        <taxon>ecological metagenomes</taxon>
    </lineage>
</organism>
<dbReference type="EMBL" id="VSSQ01017014">
    <property type="protein sequence ID" value="MPM58897.1"/>
    <property type="molecule type" value="Genomic_DNA"/>
</dbReference>
<name>A0A645B0E9_9ZZZZ</name>
<feature type="region of interest" description="Disordered" evidence="1">
    <location>
        <begin position="118"/>
        <end position="209"/>
    </location>
</feature>
<evidence type="ECO:0000313" key="2">
    <source>
        <dbReference type="EMBL" id="MPM58897.1"/>
    </source>
</evidence>
<feature type="compositionally biased region" description="Basic and acidic residues" evidence="1">
    <location>
        <begin position="118"/>
        <end position="160"/>
    </location>
</feature>
<dbReference type="AlphaFoldDB" id="A0A645B0E9"/>
<reference evidence="2" key="1">
    <citation type="submission" date="2019-08" db="EMBL/GenBank/DDBJ databases">
        <authorList>
            <person name="Kucharzyk K."/>
            <person name="Murdoch R.W."/>
            <person name="Higgins S."/>
            <person name="Loffler F."/>
        </authorList>
    </citation>
    <scope>NUCLEOTIDE SEQUENCE</scope>
</reference>